<protein>
    <submittedName>
        <fullName evidence="4">Uncharacterized protein</fullName>
    </submittedName>
</protein>
<evidence type="ECO:0000313" key="6">
    <source>
        <dbReference type="Proteomes" id="UP000651837"/>
    </source>
</evidence>
<accession>A0A316DUS8</accession>
<keyword evidence="2" id="KW-0732">Signal</keyword>
<evidence type="ECO:0000313" key="5">
    <source>
        <dbReference type="Proteomes" id="UP000245667"/>
    </source>
</evidence>
<evidence type="ECO:0000256" key="1">
    <source>
        <dbReference type="SAM" id="Coils"/>
    </source>
</evidence>
<name>A0A316DUS8_9FLAO</name>
<keyword evidence="1" id="KW-0175">Coiled coil</keyword>
<comment type="caution">
    <text evidence="4">The sequence shown here is derived from an EMBL/GenBank/DDBJ whole genome shotgun (WGS) entry which is preliminary data.</text>
</comment>
<feature type="signal peptide" evidence="2">
    <location>
        <begin position="1"/>
        <end position="19"/>
    </location>
</feature>
<feature type="chain" id="PRO_5016233407" evidence="2">
    <location>
        <begin position="20"/>
        <end position="138"/>
    </location>
</feature>
<evidence type="ECO:0000313" key="4">
    <source>
        <dbReference type="EMBL" id="PWK21172.1"/>
    </source>
</evidence>
<dbReference type="AlphaFoldDB" id="A0A316DUS8"/>
<dbReference type="EMBL" id="QGGQ01000013">
    <property type="protein sequence ID" value="PWK21172.1"/>
    <property type="molecule type" value="Genomic_DNA"/>
</dbReference>
<evidence type="ECO:0000313" key="3">
    <source>
        <dbReference type="EMBL" id="MBD1262626.1"/>
    </source>
</evidence>
<feature type="coiled-coil region" evidence="1">
    <location>
        <begin position="30"/>
        <end position="137"/>
    </location>
</feature>
<organism evidence="4 5">
    <name type="scientific">Maribacter polysiphoniae</name>
    <dbReference type="NCBI Taxonomy" id="429344"/>
    <lineage>
        <taxon>Bacteria</taxon>
        <taxon>Pseudomonadati</taxon>
        <taxon>Bacteroidota</taxon>
        <taxon>Flavobacteriia</taxon>
        <taxon>Flavobacteriales</taxon>
        <taxon>Flavobacteriaceae</taxon>
        <taxon>Maribacter</taxon>
    </lineage>
</organism>
<gene>
    <name evidence="3" type="ORF">HZY62_18665</name>
    <name evidence="4" type="ORF">LX92_03973</name>
</gene>
<evidence type="ECO:0000256" key="2">
    <source>
        <dbReference type="SAM" id="SignalP"/>
    </source>
</evidence>
<keyword evidence="6" id="KW-1185">Reference proteome</keyword>
<reference evidence="4 5" key="1">
    <citation type="submission" date="2018-05" db="EMBL/GenBank/DDBJ databases">
        <title>Genomic Encyclopedia of Archaeal and Bacterial Type Strains, Phase II (KMG-II): from individual species to whole genera.</title>
        <authorList>
            <person name="Goeker M."/>
        </authorList>
    </citation>
    <scope>NUCLEOTIDE SEQUENCE [LARGE SCALE GENOMIC DNA]</scope>
    <source>
        <strain evidence="4 5">DSM 23514</strain>
    </source>
</reference>
<dbReference type="EMBL" id="JACWLN010000012">
    <property type="protein sequence ID" value="MBD1262626.1"/>
    <property type="molecule type" value="Genomic_DNA"/>
</dbReference>
<proteinExistence type="predicted"/>
<dbReference type="Proteomes" id="UP000651837">
    <property type="component" value="Unassembled WGS sequence"/>
</dbReference>
<sequence>MKQCIFTLLCILTLQVSNAQTDLQSTPDMMKEAEVERKAVIKKVEKEKRKAAKIEKDLKKKAQKKKQAERLDQDIKAKEKAIAKNERKIIAIQDKLGKGTLKGKLSPVDIEKMKAKMEKLKTTITKDKIKLEKLNSNK</sequence>
<dbReference type="RefSeq" id="WP_109654299.1">
    <property type="nucleotide sequence ID" value="NZ_JACWLN010000012.1"/>
</dbReference>
<reference evidence="3 6" key="2">
    <citation type="submission" date="2020-07" db="EMBL/GenBank/DDBJ databases">
        <title>The draft genome sequence of Maribacter polysiphoniae KCTC 22021.</title>
        <authorList>
            <person name="Mu L."/>
        </authorList>
    </citation>
    <scope>NUCLEOTIDE SEQUENCE [LARGE SCALE GENOMIC DNA]</scope>
    <source>
        <strain evidence="3 6">KCTC 22021</strain>
    </source>
</reference>
<dbReference type="Proteomes" id="UP000245667">
    <property type="component" value="Unassembled WGS sequence"/>
</dbReference>